<proteinExistence type="inferred from homology"/>
<dbReference type="GO" id="GO:0003677">
    <property type="term" value="F:DNA binding"/>
    <property type="evidence" value="ECO:0007669"/>
    <property type="project" value="InterPro"/>
</dbReference>
<keyword evidence="2" id="KW-0805">Transcription regulation</keyword>
<gene>
    <name evidence="7" type="primary">rpoE_1</name>
    <name evidence="7" type="ORF">ADICEAN_00199</name>
</gene>
<comment type="similarity">
    <text evidence="1">Belongs to the sigma-70 factor family. ECF subfamily.</text>
</comment>
<dbReference type="PATRIC" id="fig|1279009.4.peg.204"/>
<evidence type="ECO:0000256" key="1">
    <source>
        <dbReference type="ARBA" id="ARBA00010641"/>
    </source>
</evidence>
<dbReference type="Proteomes" id="UP000011910">
    <property type="component" value="Unassembled WGS sequence"/>
</dbReference>
<evidence type="ECO:0000256" key="2">
    <source>
        <dbReference type="ARBA" id="ARBA00023015"/>
    </source>
</evidence>
<dbReference type="OrthoDB" id="941544at2"/>
<dbReference type="Pfam" id="PF04542">
    <property type="entry name" value="Sigma70_r2"/>
    <property type="match status" value="1"/>
</dbReference>
<evidence type="ECO:0000259" key="6">
    <source>
        <dbReference type="Pfam" id="PF08281"/>
    </source>
</evidence>
<evidence type="ECO:0000313" key="8">
    <source>
        <dbReference type="Proteomes" id="UP000011910"/>
    </source>
</evidence>
<keyword evidence="4" id="KW-0804">Transcription</keyword>
<dbReference type="InterPro" id="IPR036388">
    <property type="entry name" value="WH-like_DNA-bd_sf"/>
</dbReference>
<feature type="domain" description="RNA polymerase sigma-70 region 2" evidence="5">
    <location>
        <begin position="21"/>
        <end position="85"/>
    </location>
</feature>
<dbReference type="Gene3D" id="1.10.10.10">
    <property type="entry name" value="Winged helix-like DNA-binding domain superfamily/Winged helix DNA-binding domain"/>
    <property type="match status" value="1"/>
</dbReference>
<dbReference type="RefSeq" id="WP_009193612.1">
    <property type="nucleotide sequence ID" value="NZ_AODQ01000003.1"/>
</dbReference>
<dbReference type="EMBL" id="AODQ01000003">
    <property type="protein sequence ID" value="EMR04597.1"/>
    <property type="molecule type" value="Genomic_DNA"/>
</dbReference>
<dbReference type="eggNOG" id="COG1595">
    <property type="taxonomic scope" value="Bacteria"/>
</dbReference>
<evidence type="ECO:0000313" key="7">
    <source>
        <dbReference type="EMBL" id="EMR04597.1"/>
    </source>
</evidence>
<dbReference type="PANTHER" id="PTHR43133:SF46">
    <property type="entry name" value="RNA POLYMERASE SIGMA-70 FACTOR ECF SUBFAMILY"/>
    <property type="match status" value="1"/>
</dbReference>
<organism evidence="7 8">
    <name type="scientific">Cesiribacter andamanensis AMV16</name>
    <dbReference type="NCBI Taxonomy" id="1279009"/>
    <lineage>
        <taxon>Bacteria</taxon>
        <taxon>Pseudomonadati</taxon>
        <taxon>Bacteroidota</taxon>
        <taxon>Cytophagia</taxon>
        <taxon>Cytophagales</taxon>
        <taxon>Cesiribacteraceae</taxon>
        <taxon>Cesiribacter</taxon>
    </lineage>
</organism>
<feature type="domain" description="RNA polymerase sigma factor 70 region 4 type 2" evidence="6">
    <location>
        <begin position="116"/>
        <end position="164"/>
    </location>
</feature>
<dbReference type="GO" id="GO:0006352">
    <property type="term" value="P:DNA-templated transcription initiation"/>
    <property type="evidence" value="ECO:0007669"/>
    <property type="project" value="InterPro"/>
</dbReference>
<keyword evidence="3" id="KW-0731">Sigma factor</keyword>
<dbReference type="GO" id="GO:0016987">
    <property type="term" value="F:sigma factor activity"/>
    <property type="evidence" value="ECO:0007669"/>
    <property type="project" value="UniProtKB-KW"/>
</dbReference>
<dbReference type="STRING" id="1279009.ADICEAN_00199"/>
<name>M7NBE9_9BACT</name>
<dbReference type="AlphaFoldDB" id="M7NBE9"/>
<dbReference type="Gene3D" id="1.10.1740.10">
    <property type="match status" value="1"/>
</dbReference>
<comment type="caution">
    <text evidence="7">The sequence shown here is derived from an EMBL/GenBank/DDBJ whole genome shotgun (WGS) entry which is preliminary data.</text>
</comment>
<dbReference type="InterPro" id="IPR013324">
    <property type="entry name" value="RNA_pol_sigma_r3/r4-like"/>
</dbReference>
<protein>
    <submittedName>
        <fullName evidence="7">Sigma-24</fullName>
    </submittedName>
</protein>
<keyword evidence="8" id="KW-1185">Reference proteome</keyword>
<evidence type="ECO:0000259" key="5">
    <source>
        <dbReference type="Pfam" id="PF04542"/>
    </source>
</evidence>
<sequence>MTKNELLAGCRNGDRRAQRSLYEAYRHKLMGVCLRYTRSAADAEDIFHEGFVKIFKSLDSLKNPDSLEGWMCRIMINHAINQYKASAKLMAHLDVQGVQVVDDSYTQIIDQLSDQTLTELIQALPEGYRLVFNLYVVDGYTHPEIAEMLGISTGTSKSQLHAARHLLQKRLAEMGVKRYEKAV</sequence>
<dbReference type="NCBIfam" id="TIGR02937">
    <property type="entry name" value="sigma70-ECF"/>
    <property type="match status" value="1"/>
</dbReference>
<dbReference type="InterPro" id="IPR014284">
    <property type="entry name" value="RNA_pol_sigma-70_dom"/>
</dbReference>
<dbReference type="Pfam" id="PF08281">
    <property type="entry name" value="Sigma70_r4_2"/>
    <property type="match status" value="1"/>
</dbReference>
<dbReference type="PANTHER" id="PTHR43133">
    <property type="entry name" value="RNA POLYMERASE ECF-TYPE SIGMA FACTO"/>
    <property type="match status" value="1"/>
</dbReference>
<evidence type="ECO:0000256" key="3">
    <source>
        <dbReference type="ARBA" id="ARBA00023082"/>
    </source>
</evidence>
<dbReference type="InterPro" id="IPR039425">
    <property type="entry name" value="RNA_pol_sigma-70-like"/>
</dbReference>
<dbReference type="SUPFAM" id="SSF88946">
    <property type="entry name" value="Sigma2 domain of RNA polymerase sigma factors"/>
    <property type="match status" value="1"/>
</dbReference>
<dbReference type="SUPFAM" id="SSF88659">
    <property type="entry name" value="Sigma3 and sigma4 domains of RNA polymerase sigma factors"/>
    <property type="match status" value="1"/>
</dbReference>
<accession>M7NBE9</accession>
<dbReference type="InterPro" id="IPR013249">
    <property type="entry name" value="RNA_pol_sigma70_r4_t2"/>
</dbReference>
<evidence type="ECO:0000256" key="4">
    <source>
        <dbReference type="ARBA" id="ARBA00023163"/>
    </source>
</evidence>
<dbReference type="CDD" id="cd06171">
    <property type="entry name" value="Sigma70_r4"/>
    <property type="match status" value="1"/>
</dbReference>
<dbReference type="InterPro" id="IPR007627">
    <property type="entry name" value="RNA_pol_sigma70_r2"/>
</dbReference>
<reference evidence="7 8" key="1">
    <citation type="journal article" date="2013" name="Genome Announc.">
        <title>Draft Genome Sequence of Cesiribacter andamanensis Strain AMV16T, Isolated from a Soil Sample from a Mud Volcano in the Andaman Islands, India.</title>
        <authorList>
            <person name="Shivaji S."/>
            <person name="Ara S."/>
            <person name="Begum Z."/>
            <person name="Srinivas T.N."/>
            <person name="Singh A."/>
            <person name="Kumar Pinnaka A."/>
        </authorList>
    </citation>
    <scope>NUCLEOTIDE SEQUENCE [LARGE SCALE GENOMIC DNA]</scope>
    <source>
        <strain evidence="7 8">AMV16</strain>
    </source>
</reference>
<dbReference type="InterPro" id="IPR013325">
    <property type="entry name" value="RNA_pol_sigma_r2"/>
</dbReference>